<evidence type="ECO:0000259" key="5">
    <source>
        <dbReference type="PROSITE" id="PS51379"/>
    </source>
</evidence>
<dbReference type="InterPro" id="IPR017900">
    <property type="entry name" value="4Fe4S_Fe_S_CS"/>
</dbReference>
<dbReference type="PROSITE" id="PS51656">
    <property type="entry name" value="4FE4S"/>
    <property type="match status" value="1"/>
</dbReference>
<dbReference type="PROSITE" id="PS51379">
    <property type="entry name" value="4FE4S_FER_2"/>
    <property type="match status" value="2"/>
</dbReference>
<keyword evidence="1" id="KW-0004">4Fe-4S</keyword>
<dbReference type="InterPro" id="IPR013767">
    <property type="entry name" value="PAS_fold"/>
</dbReference>
<keyword evidence="3" id="KW-0408">Iron</keyword>
<evidence type="ECO:0000259" key="6">
    <source>
        <dbReference type="PROSITE" id="PS51656"/>
    </source>
</evidence>
<dbReference type="Pfam" id="PF00989">
    <property type="entry name" value="PAS"/>
    <property type="match status" value="1"/>
</dbReference>
<evidence type="ECO:0000256" key="2">
    <source>
        <dbReference type="ARBA" id="ARBA00022723"/>
    </source>
</evidence>
<dbReference type="GO" id="GO:0006355">
    <property type="term" value="P:regulation of DNA-templated transcription"/>
    <property type="evidence" value="ECO:0007669"/>
    <property type="project" value="InterPro"/>
</dbReference>
<evidence type="ECO:0000313" key="7">
    <source>
        <dbReference type="EMBL" id="KHS58066.1"/>
    </source>
</evidence>
<evidence type="ECO:0000256" key="3">
    <source>
        <dbReference type="ARBA" id="ARBA00023004"/>
    </source>
</evidence>
<evidence type="ECO:0000256" key="1">
    <source>
        <dbReference type="ARBA" id="ARBA00022485"/>
    </source>
</evidence>
<dbReference type="OrthoDB" id="9798098at2"/>
<dbReference type="InterPro" id="IPR017896">
    <property type="entry name" value="4Fe4S_Fe-S-bd"/>
</dbReference>
<sequence length="570" mass="65410">MWFDNFSKKNCKNCYACIRVCPVNAIEIKNEQARIIEERCIVCDECYRACPQKNRLSKSEVPVVKHYINNKEVVVASIAPSFAAVFGENSHKIPSVLKHLGFSYVEETLVAAQPIIDEYFKYINKDDDKNYITTLCPSIINLVEKHYPDLIENLIPVISAFACHGRIIKKKYGEGAKVVFIGPCLGKKDESRFENSVDAVITLEELQRWIQQENISFEDFEESSFDAISHYNRVFPFVSENTDYFFDSTKNKEVVSVDGSNDCIKTINAILNNRVSNVIFDMNFCESGCLRGSGIVDDGASSYERRKNIECYSKKCEKLYSDKTDNSYDEILSKVDLQRNFESKYIPLKEPSEVELREILKSMGKFARMDEINCKACGYKTCRDKAKAVFNGYADTSMCLPYVRQKAENKANVIISATPNLIGIVDKDLCIVEFNPAAQNFFQVSNDEARGVPVIMYLDEDKFQQVRDTRKNIIRDKIELYDYDGVLEQNIIWLEENQIYIWIANNITKEEKKEKELQKMKINSINMAQDVINKQMMVAQEIASLLGETTAETKVTLTKLKKLIEEEGQR</sequence>
<dbReference type="GO" id="GO:0051539">
    <property type="term" value="F:4 iron, 4 sulfur cluster binding"/>
    <property type="evidence" value="ECO:0007669"/>
    <property type="project" value="UniProtKB-KW"/>
</dbReference>
<keyword evidence="8" id="KW-1185">Reference proteome</keyword>
<feature type="domain" description="4Fe-4S ferredoxin-type" evidence="5">
    <location>
        <begin position="1"/>
        <end position="31"/>
    </location>
</feature>
<name>A0A0B3VMQ7_9FIRM</name>
<dbReference type="InterPro" id="IPR009016">
    <property type="entry name" value="Fe_hydrogenase"/>
</dbReference>
<dbReference type="PROSITE" id="PS00198">
    <property type="entry name" value="4FE4S_FER_1"/>
    <property type="match status" value="2"/>
</dbReference>
<proteinExistence type="predicted"/>
<dbReference type="SUPFAM" id="SSF54862">
    <property type="entry name" value="4Fe-4S ferredoxins"/>
    <property type="match status" value="1"/>
</dbReference>
<feature type="domain" description="4Fe-4S" evidence="6">
    <location>
        <begin position="355"/>
        <end position="416"/>
    </location>
</feature>
<organism evidence="7 8">
    <name type="scientific">Terrisporobacter othiniensis</name>
    <dbReference type="NCBI Taxonomy" id="1577792"/>
    <lineage>
        <taxon>Bacteria</taxon>
        <taxon>Bacillati</taxon>
        <taxon>Bacillota</taxon>
        <taxon>Clostridia</taxon>
        <taxon>Peptostreptococcales</taxon>
        <taxon>Peptostreptococcaceae</taxon>
        <taxon>Terrisporobacter</taxon>
    </lineage>
</organism>
<dbReference type="PANTHER" id="PTHR11615">
    <property type="entry name" value="NITRATE, FORMATE, IRON DEHYDROGENASE"/>
    <property type="match status" value="1"/>
</dbReference>
<keyword evidence="4" id="KW-0411">Iron-sulfur</keyword>
<dbReference type="Gene3D" id="3.30.70.20">
    <property type="match status" value="1"/>
</dbReference>
<comment type="caution">
    <text evidence="7">The sequence shown here is derived from an EMBL/GenBank/DDBJ whole genome shotgun (WGS) entry which is preliminary data.</text>
</comment>
<dbReference type="InterPro" id="IPR000014">
    <property type="entry name" value="PAS"/>
</dbReference>
<reference evidence="7 8" key="1">
    <citation type="submission" date="2014-12" db="EMBL/GenBank/DDBJ databases">
        <title>Draft genome sequence of Terrisporobacter sp. 08-306576, isolated from the blood culture of a bacteremia patient.</title>
        <authorList>
            <person name="Lund L.C."/>
            <person name="Sydenham T.V."/>
            <person name="Hogh S.V."/>
            <person name="Skov M.N."/>
            <person name="Kemp M."/>
            <person name="Justesen U.S."/>
        </authorList>
    </citation>
    <scope>NUCLEOTIDE SEQUENCE [LARGE SCALE GENOMIC DNA]</scope>
    <source>
        <strain evidence="7 8">08-306576</strain>
    </source>
</reference>
<dbReference type="EMBL" id="JWHR01000050">
    <property type="protein sequence ID" value="KHS58066.1"/>
    <property type="molecule type" value="Genomic_DNA"/>
</dbReference>
<dbReference type="InterPro" id="IPR050340">
    <property type="entry name" value="Cytosolic_Fe-S_CAF"/>
</dbReference>
<dbReference type="Pfam" id="PF02906">
    <property type="entry name" value="Fe_hyd_lg_C"/>
    <property type="match status" value="1"/>
</dbReference>
<dbReference type="InterPro" id="IPR007202">
    <property type="entry name" value="4Fe-4S_dom"/>
</dbReference>
<accession>A0A0B3VMQ7</accession>
<protein>
    <recommendedName>
        <fullName evidence="9">Hydrogenase</fullName>
    </recommendedName>
</protein>
<dbReference type="SUPFAM" id="SSF53920">
    <property type="entry name" value="Fe-only hydrogenase"/>
    <property type="match status" value="1"/>
</dbReference>
<gene>
    <name evidence="7" type="ORF">QX51_04675</name>
</gene>
<dbReference type="SUPFAM" id="SSF55785">
    <property type="entry name" value="PYP-like sensor domain (PAS domain)"/>
    <property type="match status" value="1"/>
</dbReference>
<feature type="domain" description="4Fe-4S ferredoxin-type" evidence="5">
    <location>
        <begin position="32"/>
        <end position="61"/>
    </location>
</feature>
<dbReference type="SMART" id="SM00091">
    <property type="entry name" value="PAS"/>
    <property type="match status" value="1"/>
</dbReference>
<dbReference type="Pfam" id="PF04060">
    <property type="entry name" value="FeS"/>
    <property type="match status" value="1"/>
</dbReference>
<dbReference type="Pfam" id="PF13237">
    <property type="entry name" value="Fer4_10"/>
    <property type="match status" value="1"/>
</dbReference>
<evidence type="ECO:0000313" key="8">
    <source>
        <dbReference type="Proteomes" id="UP000031189"/>
    </source>
</evidence>
<keyword evidence="2" id="KW-0479">Metal-binding</keyword>
<dbReference type="GO" id="GO:0046872">
    <property type="term" value="F:metal ion binding"/>
    <property type="evidence" value="ECO:0007669"/>
    <property type="project" value="UniProtKB-KW"/>
</dbReference>
<evidence type="ECO:0008006" key="9">
    <source>
        <dbReference type="Google" id="ProtNLM"/>
    </source>
</evidence>
<dbReference type="STRING" id="1577792.QX51_04675"/>
<dbReference type="InterPro" id="IPR035965">
    <property type="entry name" value="PAS-like_dom_sf"/>
</dbReference>
<dbReference type="Gene3D" id="3.40.50.1780">
    <property type="match status" value="2"/>
</dbReference>
<dbReference type="Gene3D" id="1.10.15.40">
    <property type="entry name" value="Electron transport complex subunit B, putative Fe-S cluster"/>
    <property type="match status" value="1"/>
</dbReference>
<dbReference type="RefSeq" id="WP_039678739.1">
    <property type="nucleotide sequence ID" value="NZ_JAWGXO010000024.1"/>
</dbReference>
<evidence type="ECO:0000256" key="4">
    <source>
        <dbReference type="ARBA" id="ARBA00023014"/>
    </source>
</evidence>
<dbReference type="InterPro" id="IPR004108">
    <property type="entry name" value="Fe_hydrogenase_lsu_C"/>
</dbReference>
<dbReference type="CDD" id="cd00130">
    <property type="entry name" value="PAS"/>
    <property type="match status" value="1"/>
</dbReference>
<dbReference type="Proteomes" id="UP000031189">
    <property type="component" value="Unassembled WGS sequence"/>
</dbReference>
<dbReference type="AlphaFoldDB" id="A0A0B3VMQ7"/>
<dbReference type="Gene3D" id="3.30.450.20">
    <property type="entry name" value="PAS domain"/>
    <property type="match status" value="1"/>
</dbReference>